<dbReference type="Gene3D" id="3.30.465.10">
    <property type="match status" value="1"/>
</dbReference>
<dbReference type="PIRSF" id="PIRSF000136">
    <property type="entry name" value="LGO_GLO"/>
    <property type="match status" value="1"/>
</dbReference>
<dbReference type="InterPro" id="IPR006094">
    <property type="entry name" value="Oxid_FAD_bind_N"/>
</dbReference>
<keyword evidence="1" id="KW-0285">Flavoprotein</keyword>
<dbReference type="PROSITE" id="PS51387">
    <property type="entry name" value="FAD_PCMH"/>
    <property type="match status" value="1"/>
</dbReference>
<dbReference type="PANTHER" id="PTHR43762">
    <property type="entry name" value="L-GULONOLACTONE OXIDASE"/>
    <property type="match status" value="1"/>
</dbReference>
<dbReference type="AlphaFoldDB" id="A0A7D3Y134"/>
<dbReference type="InterPro" id="IPR006311">
    <property type="entry name" value="TAT_signal"/>
</dbReference>
<keyword evidence="2" id="KW-0274">FAD</keyword>
<evidence type="ECO:0000256" key="4">
    <source>
        <dbReference type="SAM" id="SignalP"/>
    </source>
</evidence>
<dbReference type="PROSITE" id="PS51318">
    <property type="entry name" value="TAT"/>
    <property type="match status" value="1"/>
</dbReference>
<dbReference type="SUPFAM" id="SSF56176">
    <property type="entry name" value="FAD-binding/transporter-associated domain-like"/>
    <property type="match status" value="1"/>
</dbReference>
<proteinExistence type="predicted"/>
<gene>
    <name evidence="6" type="ORF">HQR01_13025</name>
</gene>
<dbReference type="Pfam" id="PF01565">
    <property type="entry name" value="FAD_binding_4"/>
    <property type="match status" value="1"/>
</dbReference>
<dbReference type="InterPro" id="IPR007173">
    <property type="entry name" value="ALO_C"/>
</dbReference>
<dbReference type="InterPro" id="IPR016167">
    <property type="entry name" value="FAD-bd_PCMH_sub1"/>
</dbReference>
<evidence type="ECO:0000259" key="5">
    <source>
        <dbReference type="PROSITE" id="PS51387"/>
    </source>
</evidence>
<dbReference type="GO" id="GO:0071949">
    <property type="term" value="F:FAD binding"/>
    <property type="evidence" value="ECO:0007669"/>
    <property type="project" value="InterPro"/>
</dbReference>
<feature type="signal peptide" evidence="4">
    <location>
        <begin position="1"/>
        <end position="16"/>
    </location>
</feature>
<accession>A0A7D3Y134</accession>
<dbReference type="InterPro" id="IPR016171">
    <property type="entry name" value="Vanillyl_alc_oxidase_C-sub2"/>
</dbReference>
<dbReference type="Gene3D" id="1.10.45.10">
    <property type="entry name" value="Vanillyl-alcohol Oxidase, Chain A, domain 4"/>
    <property type="match status" value="1"/>
</dbReference>
<dbReference type="Proteomes" id="UP000504693">
    <property type="component" value="Chromosome"/>
</dbReference>
<dbReference type="InterPro" id="IPR036318">
    <property type="entry name" value="FAD-bd_PCMH-like_sf"/>
</dbReference>
<keyword evidence="7" id="KW-1185">Reference proteome</keyword>
<keyword evidence="4" id="KW-0732">Signal</keyword>
<evidence type="ECO:0000256" key="1">
    <source>
        <dbReference type="ARBA" id="ARBA00022630"/>
    </source>
</evidence>
<protein>
    <submittedName>
        <fullName evidence="6">FAD-binding protein</fullName>
    </submittedName>
</protein>
<feature type="chain" id="PRO_5028874712" evidence="4">
    <location>
        <begin position="17"/>
        <end position="467"/>
    </location>
</feature>
<evidence type="ECO:0000313" key="7">
    <source>
        <dbReference type="Proteomes" id="UP000504693"/>
    </source>
</evidence>
<dbReference type="Pfam" id="PF04030">
    <property type="entry name" value="ALO"/>
    <property type="match status" value="1"/>
</dbReference>
<dbReference type="InterPro" id="IPR016169">
    <property type="entry name" value="FAD-bd_PCMH_sub2"/>
</dbReference>
<dbReference type="RefSeq" id="WP_173215271.1">
    <property type="nucleotide sequence ID" value="NZ_CP053921.1"/>
</dbReference>
<dbReference type="InterPro" id="IPR016166">
    <property type="entry name" value="FAD-bd_PCMH"/>
</dbReference>
<feature type="domain" description="FAD-binding PCMH-type" evidence="5">
    <location>
        <begin position="54"/>
        <end position="221"/>
    </location>
</feature>
<dbReference type="Gene3D" id="3.30.43.10">
    <property type="entry name" value="Uridine Diphospho-n-acetylenolpyruvylglucosamine Reductase, domain 2"/>
    <property type="match status" value="1"/>
</dbReference>
<evidence type="ECO:0000313" key="6">
    <source>
        <dbReference type="EMBL" id="QKG72212.1"/>
    </source>
</evidence>
<dbReference type="GO" id="GO:0003885">
    <property type="term" value="F:D-arabinono-1,4-lactone oxidase activity"/>
    <property type="evidence" value="ECO:0007669"/>
    <property type="project" value="InterPro"/>
</dbReference>
<evidence type="ECO:0000256" key="2">
    <source>
        <dbReference type="ARBA" id="ARBA00022827"/>
    </source>
</evidence>
<dbReference type="InterPro" id="IPR010031">
    <property type="entry name" value="FAD_lactone_oxidase-like"/>
</dbReference>
<keyword evidence="3" id="KW-0560">Oxidoreductase</keyword>
<dbReference type="EMBL" id="CP053921">
    <property type="protein sequence ID" value="QKG72212.1"/>
    <property type="molecule type" value="Genomic_DNA"/>
</dbReference>
<dbReference type="KEGG" id="emv:HQR01_13025"/>
<dbReference type="GO" id="GO:0016020">
    <property type="term" value="C:membrane"/>
    <property type="evidence" value="ECO:0007669"/>
    <property type="project" value="InterPro"/>
</dbReference>
<dbReference type="PANTHER" id="PTHR43762:SF1">
    <property type="entry name" value="D-ARABINONO-1,4-LACTONE OXIDASE"/>
    <property type="match status" value="1"/>
</dbReference>
<sequence>MTTRRKILLGSAAAVAAGAAGLGGRVALRNRDPVGPPPIDAEGRALWSNWSGIAHSYPARRAAPADEAELARLLPDTPVPIRPVGAGHSFNAIVPTEGTLLSLDRLSGIVASDDKAMTATVGAGTKLSALGPTLAEIGQEMINLPDIDKQTLGGALATGTHGTGKGVPALHGRVTGMRIVAPDGTVIECNRDQRPEVFDAARVGLGAFGVVSQVTLHNWPLSRVKKVVRVVDTDTLLDQWPALAEQHRNAEFLVLPFTGKSALVTHDVTDEPVLPRGPDVDTDALMELKTLRDLFEFTPALRRRFAAHFLDGAPPEIAVDEGWKLLANARPVRFKEMEYHLPIEQQVAALREIIARIEREAKDVFFPIEARIVAPDDAWLSPFNGRESGSIAVHAYYKEANDWMFDLVEPVLREASGRPHWGKLHSLAAPDLKALYPMFAEAMAVRRSLDPQGRLLNPFLSRLFADG</sequence>
<evidence type="ECO:0000256" key="3">
    <source>
        <dbReference type="ARBA" id="ARBA00023002"/>
    </source>
</evidence>
<dbReference type="NCBIfam" id="TIGR01679">
    <property type="entry name" value="bact_FAD_ox"/>
    <property type="match status" value="1"/>
</dbReference>
<dbReference type="Gene3D" id="3.30.70.2520">
    <property type="match status" value="1"/>
</dbReference>
<organism evidence="6 7">
    <name type="scientific">Erythrobacter mangrovi</name>
    <dbReference type="NCBI Taxonomy" id="2739433"/>
    <lineage>
        <taxon>Bacteria</taxon>
        <taxon>Pseudomonadati</taxon>
        <taxon>Pseudomonadota</taxon>
        <taxon>Alphaproteobacteria</taxon>
        <taxon>Sphingomonadales</taxon>
        <taxon>Erythrobacteraceae</taxon>
        <taxon>Erythrobacter/Porphyrobacter group</taxon>
        <taxon>Erythrobacter</taxon>
    </lineage>
</organism>
<name>A0A7D3Y134_9SPHN</name>
<reference evidence="6 7" key="1">
    <citation type="submission" date="2020-05" db="EMBL/GenBank/DDBJ databases">
        <title>Erythrobacter mangrovi sp. nov., isolated from rhizosphere soil of mangrove plant (Kandelia candel).</title>
        <authorList>
            <person name="Ye Y.H."/>
        </authorList>
    </citation>
    <scope>NUCLEOTIDE SEQUENCE [LARGE SCALE GENOMIC DNA]</scope>
    <source>
        <strain evidence="6 7">EB310</strain>
    </source>
</reference>